<protein>
    <submittedName>
        <fullName evidence="1">Uncharacterized protein</fullName>
    </submittedName>
</protein>
<gene>
    <name evidence="1" type="ORF">ALC57_13299</name>
</gene>
<evidence type="ECO:0000313" key="1">
    <source>
        <dbReference type="EMBL" id="KYN14493.1"/>
    </source>
</evidence>
<organism evidence="1 2">
    <name type="scientific">Trachymyrmex cornetzi</name>
    <dbReference type="NCBI Taxonomy" id="471704"/>
    <lineage>
        <taxon>Eukaryota</taxon>
        <taxon>Metazoa</taxon>
        <taxon>Ecdysozoa</taxon>
        <taxon>Arthropoda</taxon>
        <taxon>Hexapoda</taxon>
        <taxon>Insecta</taxon>
        <taxon>Pterygota</taxon>
        <taxon>Neoptera</taxon>
        <taxon>Endopterygota</taxon>
        <taxon>Hymenoptera</taxon>
        <taxon>Apocrita</taxon>
        <taxon>Aculeata</taxon>
        <taxon>Formicoidea</taxon>
        <taxon>Formicidae</taxon>
        <taxon>Myrmicinae</taxon>
        <taxon>Trachymyrmex</taxon>
    </lineage>
</organism>
<proteinExistence type="predicted"/>
<accession>A0A151IZK5</accession>
<dbReference type="STRING" id="471704.A0A151IZK5"/>
<evidence type="ECO:0000313" key="2">
    <source>
        <dbReference type="Proteomes" id="UP000078492"/>
    </source>
</evidence>
<dbReference type="Proteomes" id="UP000078492">
    <property type="component" value="Unassembled WGS sequence"/>
</dbReference>
<dbReference type="EMBL" id="KQ980696">
    <property type="protein sequence ID" value="KYN14493.1"/>
    <property type="molecule type" value="Genomic_DNA"/>
</dbReference>
<dbReference type="AlphaFoldDB" id="A0A151IZK5"/>
<feature type="non-terminal residue" evidence="1">
    <location>
        <position position="1"/>
    </location>
</feature>
<sequence>DINRIQEEKEKRALQLRLTIQPYIIVVGCTLAEVNAFYVCIDKVLYQVSTALAAIDLCFKIFHVFDVTYPPESEHIWNIIQLCLYKFSTKSDKQISYVMPIINTLTNDKSHSTDD</sequence>
<keyword evidence="2" id="KW-1185">Reference proteome</keyword>
<reference evidence="1 2" key="1">
    <citation type="submission" date="2015-09" db="EMBL/GenBank/DDBJ databases">
        <title>Trachymyrmex cornetzi WGS genome.</title>
        <authorList>
            <person name="Nygaard S."/>
            <person name="Hu H."/>
            <person name="Boomsma J."/>
            <person name="Zhang G."/>
        </authorList>
    </citation>
    <scope>NUCLEOTIDE SEQUENCE [LARGE SCALE GENOMIC DNA]</scope>
    <source>
        <strain evidence="1">Tcor2-1</strain>
        <tissue evidence="1">Whole body</tissue>
    </source>
</reference>
<name>A0A151IZK5_9HYME</name>